<evidence type="ECO:0000256" key="5">
    <source>
        <dbReference type="ARBA" id="ARBA00023136"/>
    </source>
</evidence>
<reference evidence="10" key="1">
    <citation type="submission" date="2020-05" db="EMBL/GenBank/DDBJ databases">
        <authorList>
            <person name="Chiriac C."/>
            <person name="Salcher M."/>
            <person name="Ghai R."/>
            <person name="Kavagutti S V."/>
        </authorList>
    </citation>
    <scope>NUCLEOTIDE SEQUENCE</scope>
</reference>
<protein>
    <submittedName>
        <fullName evidence="10">Unannotated protein</fullName>
    </submittedName>
</protein>
<feature type="domain" description="MacB-like periplasmic core" evidence="9">
    <location>
        <begin position="21"/>
        <end position="235"/>
    </location>
</feature>
<feature type="transmembrane region" description="Helical" evidence="7">
    <location>
        <begin position="777"/>
        <end position="800"/>
    </location>
</feature>
<feature type="transmembrane region" description="Helical" evidence="7">
    <location>
        <begin position="267"/>
        <end position="291"/>
    </location>
</feature>
<accession>A0A6J5YCY9</accession>
<evidence type="ECO:0000256" key="6">
    <source>
        <dbReference type="ARBA" id="ARBA00038076"/>
    </source>
</evidence>
<proteinExistence type="inferred from homology"/>
<dbReference type="GO" id="GO:0022857">
    <property type="term" value="F:transmembrane transporter activity"/>
    <property type="evidence" value="ECO:0007669"/>
    <property type="project" value="TreeGrafter"/>
</dbReference>
<dbReference type="InterPro" id="IPR025857">
    <property type="entry name" value="MacB_PCD"/>
</dbReference>
<evidence type="ECO:0000256" key="4">
    <source>
        <dbReference type="ARBA" id="ARBA00022989"/>
    </source>
</evidence>
<keyword evidence="3 7" id="KW-0812">Transmembrane</keyword>
<keyword evidence="2" id="KW-1003">Cell membrane</keyword>
<evidence type="ECO:0000256" key="3">
    <source>
        <dbReference type="ARBA" id="ARBA00022692"/>
    </source>
</evidence>
<feature type="transmembrane region" description="Helical" evidence="7">
    <location>
        <begin position="311"/>
        <end position="337"/>
    </location>
</feature>
<feature type="domain" description="ABC3 transporter permease C-terminal" evidence="8">
    <location>
        <begin position="270"/>
        <end position="391"/>
    </location>
</feature>
<organism evidence="10">
    <name type="scientific">freshwater metagenome</name>
    <dbReference type="NCBI Taxonomy" id="449393"/>
    <lineage>
        <taxon>unclassified sequences</taxon>
        <taxon>metagenomes</taxon>
        <taxon>ecological metagenomes</taxon>
    </lineage>
</organism>
<evidence type="ECO:0000256" key="2">
    <source>
        <dbReference type="ARBA" id="ARBA00022475"/>
    </source>
</evidence>
<evidence type="ECO:0000313" key="10">
    <source>
        <dbReference type="EMBL" id="CAB4322416.1"/>
    </source>
</evidence>
<dbReference type="AlphaFoldDB" id="A0A6J5YCY9"/>
<feature type="domain" description="ABC3 transporter permease C-terminal" evidence="8">
    <location>
        <begin position="728"/>
        <end position="844"/>
    </location>
</feature>
<evidence type="ECO:0000259" key="9">
    <source>
        <dbReference type="Pfam" id="PF12704"/>
    </source>
</evidence>
<evidence type="ECO:0000259" key="8">
    <source>
        <dbReference type="Pfam" id="PF02687"/>
    </source>
</evidence>
<feature type="transmembrane region" description="Helical" evidence="7">
    <location>
        <begin position="410"/>
        <end position="429"/>
    </location>
</feature>
<dbReference type="EMBL" id="CAFBNC010000037">
    <property type="protein sequence ID" value="CAB4935303.1"/>
    <property type="molecule type" value="Genomic_DNA"/>
</dbReference>
<dbReference type="GO" id="GO:0005886">
    <property type="term" value="C:plasma membrane"/>
    <property type="evidence" value="ECO:0007669"/>
    <property type="project" value="UniProtKB-SubCell"/>
</dbReference>
<feature type="transmembrane region" description="Helical" evidence="7">
    <location>
        <begin position="357"/>
        <end position="381"/>
    </location>
</feature>
<gene>
    <name evidence="10" type="ORF">UFOPK1392_00150</name>
    <name evidence="11" type="ORF">UFOPK3733_00924</name>
</gene>
<keyword evidence="5 7" id="KW-0472">Membrane</keyword>
<evidence type="ECO:0000313" key="11">
    <source>
        <dbReference type="EMBL" id="CAB4935303.1"/>
    </source>
</evidence>
<feature type="transmembrane region" description="Helical" evidence="7">
    <location>
        <begin position="812"/>
        <end position="837"/>
    </location>
</feature>
<feature type="transmembrane region" description="Helical" evidence="7">
    <location>
        <begin position="491"/>
        <end position="510"/>
    </location>
</feature>
<dbReference type="PANTHER" id="PTHR30572:SF4">
    <property type="entry name" value="ABC TRANSPORTER PERMEASE YTRF"/>
    <property type="match status" value="1"/>
</dbReference>
<dbReference type="Pfam" id="PF02687">
    <property type="entry name" value="FtsX"/>
    <property type="match status" value="2"/>
</dbReference>
<comment type="subcellular location">
    <subcellularLocation>
        <location evidence="1">Cell membrane</location>
        <topology evidence="1">Multi-pass membrane protein</topology>
    </subcellularLocation>
</comment>
<comment type="similarity">
    <text evidence="6">Belongs to the ABC-4 integral membrane protein family.</text>
</comment>
<dbReference type="PANTHER" id="PTHR30572">
    <property type="entry name" value="MEMBRANE COMPONENT OF TRANSPORTER-RELATED"/>
    <property type="match status" value="1"/>
</dbReference>
<evidence type="ECO:0000256" key="1">
    <source>
        <dbReference type="ARBA" id="ARBA00004651"/>
    </source>
</evidence>
<feature type="transmembrane region" description="Helical" evidence="7">
    <location>
        <begin position="435"/>
        <end position="459"/>
    </location>
</feature>
<feature type="domain" description="MacB-like periplasmic core" evidence="9">
    <location>
        <begin position="491"/>
        <end position="689"/>
    </location>
</feature>
<keyword evidence="4 7" id="KW-1133">Transmembrane helix</keyword>
<dbReference type="InterPro" id="IPR050250">
    <property type="entry name" value="Macrolide_Exporter_MacB"/>
</dbReference>
<name>A0A6J5YCY9_9ZZZZ</name>
<evidence type="ECO:0000256" key="7">
    <source>
        <dbReference type="SAM" id="Phobius"/>
    </source>
</evidence>
<dbReference type="EMBL" id="CAEMXZ010000003">
    <property type="protein sequence ID" value="CAB4322416.1"/>
    <property type="molecule type" value="Genomic_DNA"/>
</dbReference>
<dbReference type="Pfam" id="PF12704">
    <property type="entry name" value="MacB_PCD"/>
    <property type="match status" value="2"/>
</dbReference>
<feature type="transmembrane region" description="Helical" evidence="7">
    <location>
        <begin position="722"/>
        <end position="750"/>
    </location>
</feature>
<feature type="transmembrane region" description="Helical" evidence="7">
    <location>
        <begin position="16"/>
        <end position="36"/>
    </location>
</feature>
<dbReference type="InterPro" id="IPR003838">
    <property type="entry name" value="ABC3_permease_C"/>
</dbReference>
<sequence>MLKVTLRGLLAHKVRLIATGVAVILGVAFMAGTQVLTSSISSSFDKIFSDVYSSIDVVVRSSNEVETPFGSQRDRISDSAVPAVQAVSGVDAAEGEVFGQIRVLGRDNKPLVAAQGPPNFLLNWLTSPSLNGWNLTDGAAPNGPDEVVLDAKSARDGEFAVGDTISILAAQGVQQFRIVGVAKFGKLDTWGGAQAALFDTKTAQQLVGQPGTFDWISVSGDPGVSQTALTERVAAVIPPGTEAITGAEFTAENQDAFQKIIGIFNTFLLVFALIALFVGSFIIYNTFSIIVAQRTKELALLRALGASRRQVLTSVLLEAFAVGFVASIVGVGFGVLLAMGLNALMQSFGFSGPDTPIIIPASAVISSVLVGTMITLASAILPARRAASIAPIAAMRDVAVESTKTSKRRIVIGALLLVGGAIGLWFGLYGNSDSALQLVGFGAFLVFMGFTVIGPVIAAPMARVLGWPMARFGGVSSRIARENAMRNPKRTATTASALMIGVGLVGFISVTAQSLKVSLVEAINTSVTAQYVVTTDSFGATALPLSLAGQITALPEVKVAAAVGAGFANIDGKAKVVLGTDPAALQQVVTITDVSGSFADLSDSGVAIPKTLAADKHLSVGDTLAVSFLQGGPSELTIESVYDTRFPIQGPGYFINAQLFAQVTPPDQQTAQSIYVGLNDSSDAGIAEARGPLDQLIATVPGAKLQSVKEFTKAQTDQANQFLVIVYVLLALALIIAIIGVINTLLLSVYERTRELGLLRAVGMSRRQVRSSIRAESVIISLIGTIIGLGIGLVFGWALVQALYDEGITSFAVPWAQLVTIVIIAALAGVGAALYPARRAARLDVLRAISSE</sequence>